<dbReference type="KEGG" id="pphr:APZ00_02915"/>
<name>A0A0U2W0R0_9HYPH</name>
<accession>A0A0U2W0R0</accession>
<dbReference type="STRING" id="121719.APZ00_02915"/>
<organism evidence="1 2">
    <name type="scientific">Pannonibacter phragmitetus</name>
    <dbReference type="NCBI Taxonomy" id="121719"/>
    <lineage>
        <taxon>Bacteria</taxon>
        <taxon>Pseudomonadati</taxon>
        <taxon>Pseudomonadota</taxon>
        <taxon>Alphaproteobacteria</taxon>
        <taxon>Hyphomicrobiales</taxon>
        <taxon>Stappiaceae</taxon>
        <taxon>Pannonibacter</taxon>
    </lineage>
</organism>
<sequence length="112" mass="12663">MHVLNDALRSKPSQDKLKAILEENEPAYAWRLRVEPAFTRALDFLVGEGFADWSISSNRTTLTLTERGIETAKEIESMNDVLVDEQAFLRSLGAKITESFVQQLLLVGKRLL</sequence>
<dbReference type="AlphaFoldDB" id="A0A0U2W0R0"/>
<dbReference type="Proteomes" id="UP000064921">
    <property type="component" value="Chromosome"/>
</dbReference>
<proteinExistence type="predicted"/>
<evidence type="ECO:0000313" key="1">
    <source>
        <dbReference type="EMBL" id="ALV26154.1"/>
    </source>
</evidence>
<keyword evidence="2" id="KW-1185">Reference proteome</keyword>
<evidence type="ECO:0000313" key="2">
    <source>
        <dbReference type="Proteomes" id="UP000064921"/>
    </source>
</evidence>
<gene>
    <name evidence="1" type="ORF">APZ00_02915</name>
</gene>
<reference evidence="1 2" key="1">
    <citation type="submission" date="2015-10" db="EMBL/GenBank/DDBJ databases">
        <title>The world's first case of liver abscess caused by Pannonibacter phragmitetus.</title>
        <authorList>
            <person name="Ming D."/>
            <person name="Wang M."/>
            <person name="Zhou Y."/>
            <person name="Jiang T."/>
            <person name="Hu S."/>
        </authorList>
    </citation>
    <scope>NUCLEOTIDE SEQUENCE [LARGE SCALE GENOMIC DNA]</scope>
    <source>
        <strain evidence="1 2">31801</strain>
    </source>
</reference>
<protein>
    <submittedName>
        <fullName evidence="1">Uncharacterized protein</fullName>
    </submittedName>
</protein>
<dbReference type="EMBL" id="CP013068">
    <property type="protein sequence ID" value="ALV26154.1"/>
    <property type="molecule type" value="Genomic_DNA"/>
</dbReference>